<evidence type="ECO:0000259" key="1">
    <source>
        <dbReference type="Pfam" id="PF00534"/>
    </source>
</evidence>
<dbReference type="Pfam" id="PF00534">
    <property type="entry name" value="Glycos_transf_1"/>
    <property type="match status" value="1"/>
</dbReference>
<organism evidence="3">
    <name type="scientific">hydrothermal vent metagenome</name>
    <dbReference type="NCBI Taxonomy" id="652676"/>
    <lineage>
        <taxon>unclassified sequences</taxon>
        <taxon>metagenomes</taxon>
        <taxon>ecological metagenomes</taxon>
    </lineage>
</organism>
<dbReference type="EMBL" id="UOGJ01000131">
    <property type="protein sequence ID" value="VAX37549.1"/>
    <property type="molecule type" value="Genomic_DNA"/>
</dbReference>
<dbReference type="SUPFAM" id="SSF53756">
    <property type="entry name" value="UDP-Glycosyltransferase/glycogen phosphorylase"/>
    <property type="match status" value="1"/>
</dbReference>
<dbReference type="CDD" id="cd03801">
    <property type="entry name" value="GT4_PimA-like"/>
    <property type="match status" value="1"/>
</dbReference>
<dbReference type="AlphaFoldDB" id="A0A3B1D5R2"/>
<evidence type="ECO:0008006" key="4">
    <source>
        <dbReference type="Google" id="ProtNLM"/>
    </source>
</evidence>
<dbReference type="GO" id="GO:0016757">
    <property type="term" value="F:glycosyltransferase activity"/>
    <property type="evidence" value="ECO:0007669"/>
    <property type="project" value="InterPro"/>
</dbReference>
<reference evidence="3" key="1">
    <citation type="submission" date="2018-06" db="EMBL/GenBank/DDBJ databases">
        <authorList>
            <person name="Zhirakovskaya E."/>
        </authorList>
    </citation>
    <scope>NUCLEOTIDE SEQUENCE</scope>
</reference>
<evidence type="ECO:0000259" key="2">
    <source>
        <dbReference type="Pfam" id="PF13439"/>
    </source>
</evidence>
<protein>
    <recommendedName>
        <fullName evidence="4">Glycosyltransferase</fullName>
    </recommendedName>
</protein>
<gene>
    <name evidence="3" type="ORF">MNBD_UNCLBAC01-1941</name>
</gene>
<feature type="domain" description="Glycosyltransferase subfamily 4-like N-terminal" evidence="2">
    <location>
        <begin position="15"/>
        <end position="197"/>
    </location>
</feature>
<dbReference type="PANTHER" id="PTHR45947">
    <property type="entry name" value="SULFOQUINOVOSYL TRANSFERASE SQD2"/>
    <property type="match status" value="1"/>
</dbReference>
<dbReference type="Pfam" id="PF13439">
    <property type="entry name" value="Glyco_transf_4"/>
    <property type="match status" value="1"/>
</dbReference>
<sequence>MNILVCSIDYKPKDGGIAEFMFHVCQYFSKKHNVTIVAPKIDGCEKFDSHNFSMKTYRLKNIRPLVWFSLKSIILNFFEFYKGIMEIIKMYENMLNIVEQNNVEKIIVFQWNLYGFMAYLINRKKKIPFYIVAHGLEIIKNKKRGFFLRNFFQRSVQKMVFSKSVGIFTNSAYTKNIVLENVSKKLQVHVTYCGVDYNDFFPKEKKYDLIGNQYRDYKIIFTLSRLVERKGIDNALCAFKKYMAVNPEKNVVYFIGGKGLDEKRLKKLVHTLELSNHVVFLGFIPDELKNEYYNLSDVFLMPCREEKDGDIEGFGIVYLEANACGVPVIAGASGGIPCAVKDEVNGLLVNPLCKKDIFLKLQKILNNQKYAEFLGEKGRQYGKKNFSWEKVTNRFFEIIE</sequence>
<dbReference type="InterPro" id="IPR028098">
    <property type="entry name" value="Glyco_trans_4-like_N"/>
</dbReference>
<evidence type="ECO:0000313" key="3">
    <source>
        <dbReference type="EMBL" id="VAX37549.1"/>
    </source>
</evidence>
<dbReference type="InterPro" id="IPR050194">
    <property type="entry name" value="Glycosyltransferase_grp1"/>
</dbReference>
<dbReference type="InterPro" id="IPR001296">
    <property type="entry name" value="Glyco_trans_1"/>
</dbReference>
<dbReference type="PANTHER" id="PTHR45947:SF3">
    <property type="entry name" value="SULFOQUINOVOSYL TRANSFERASE SQD2"/>
    <property type="match status" value="1"/>
</dbReference>
<proteinExistence type="predicted"/>
<dbReference type="Gene3D" id="3.40.50.2000">
    <property type="entry name" value="Glycogen Phosphorylase B"/>
    <property type="match status" value="2"/>
</dbReference>
<feature type="domain" description="Glycosyl transferase family 1" evidence="1">
    <location>
        <begin position="214"/>
        <end position="380"/>
    </location>
</feature>
<name>A0A3B1D5R2_9ZZZZ</name>
<accession>A0A3B1D5R2</accession>